<dbReference type="EMBL" id="JANCLU010000006">
    <property type="protein sequence ID" value="MCP8938569.1"/>
    <property type="molecule type" value="Genomic_DNA"/>
</dbReference>
<organism evidence="4 5">
    <name type="scientific">Alsobacter ponti</name>
    <dbReference type="NCBI Taxonomy" id="2962936"/>
    <lineage>
        <taxon>Bacteria</taxon>
        <taxon>Pseudomonadati</taxon>
        <taxon>Pseudomonadota</taxon>
        <taxon>Alphaproteobacteria</taxon>
        <taxon>Hyphomicrobiales</taxon>
        <taxon>Alsobacteraceae</taxon>
        <taxon>Alsobacter</taxon>
    </lineage>
</organism>
<dbReference type="SUPFAM" id="SSF53850">
    <property type="entry name" value="Periplasmic binding protein-like II"/>
    <property type="match status" value="1"/>
</dbReference>
<name>A0ABT1LAU9_9HYPH</name>
<evidence type="ECO:0000256" key="3">
    <source>
        <dbReference type="ARBA" id="ARBA00022764"/>
    </source>
</evidence>
<comment type="similarity">
    <text evidence="2">Belongs to the bacterial solute-binding protein 1 family.</text>
</comment>
<reference evidence="4 5" key="1">
    <citation type="submission" date="2022-07" db="EMBL/GenBank/DDBJ databases">
        <authorList>
            <person name="Li W.-J."/>
            <person name="Deng Q.-Q."/>
        </authorList>
    </citation>
    <scope>NUCLEOTIDE SEQUENCE [LARGE SCALE GENOMIC DNA]</scope>
    <source>
        <strain evidence="4 5">SYSU M60028</strain>
    </source>
</reference>
<dbReference type="InterPro" id="IPR050490">
    <property type="entry name" value="Bact_solute-bd_prot1"/>
</dbReference>
<keyword evidence="3" id="KW-0574">Periplasm</keyword>
<dbReference type="PANTHER" id="PTHR43649">
    <property type="entry name" value="ARABINOSE-BINDING PROTEIN-RELATED"/>
    <property type="match status" value="1"/>
</dbReference>
<dbReference type="PROSITE" id="PS51318">
    <property type="entry name" value="TAT"/>
    <property type="match status" value="1"/>
</dbReference>
<evidence type="ECO:0000256" key="1">
    <source>
        <dbReference type="ARBA" id="ARBA00004418"/>
    </source>
</evidence>
<keyword evidence="5" id="KW-1185">Reference proteome</keyword>
<dbReference type="PANTHER" id="PTHR43649:SF12">
    <property type="entry name" value="DIACETYLCHITOBIOSE BINDING PROTEIN DASA"/>
    <property type="match status" value="1"/>
</dbReference>
<dbReference type="InterPro" id="IPR006311">
    <property type="entry name" value="TAT_signal"/>
</dbReference>
<evidence type="ECO:0000313" key="5">
    <source>
        <dbReference type="Proteomes" id="UP001205890"/>
    </source>
</evidence>
<dbReference type="Gene3D" id="3.40.190.10">
    <property type="entry name" value="Periplasmic binding protein-like II"/>
    <property type="match status" value="2"/>
</dbReference>
<evidence type="ECO:0000313" key="4">
    <source>
        <dbReference type="EMBL" id="MCP8938569.1"/>
    </source>
</evidence>
<accession>A0ABT1LAU9</accession>
<dbReference type="InterPro" id="IPR006059">
    <property type="entry name" value="SBP"/>
</dbReference>
<comment type="subcellular location">
    <subcellularLocation>
        <location evidence="1">Periplasm</location>
    </subcellularLocation>
</comment>
<dbReference type="Pfam" id="PF01547">
    <property type="entry name" value="SBP_bac_1"/>
    <property type="match status" value="1"/>
</dbReference>
<dbReference type="RefSeq" id="WP_254740628.1">
    <property type="nucleotide sequence ID" value="NZ_JANCLU010000006.1"/>
</dbReference>
<comment type="caution">
    <text evidence="4">The sequence shown here is derived from an EMBL/GenBank/DDBJ whole genome shotgun (WGS) entry which is preliminary data.</text>
</comment>
<protein>
    <submittedName>
        <fullName evidence="4">Extracellular solute-binding protein</fullName>
    </submittedName>
</protein>
<evidence type="ECO:0000256" key="2">
    <source>
        <dbReference type="ARBA" id="ARBA00008520"/>
    </source>
</evidence>
<dbReference type="Proteomes" id="UP001205890">
    <property type="component" value="Unassembled WGS sequence"/>
</dbReference>
<proteinExistence type="inferred from homology"/>
<gene>
    <name evidence="4" type="ORF">NK718_08585</name>
</gene>
<sequence>MARIDRRQFVAGGLAGAAVAASAGRASAQSKTKLTIISHRVHQQTATEGPGGDVTKAWTDQNNATLEWVTLDLNAIHDRIFREAGLGSSDVAIDFVLNTRAVPEIMGLFEPIEPFMAKAPIEEFDDISQGMVKAFSSKGQRYGVPFRHAVNALHYNDTFLKERGFDRPPQVIDELLDYARKLTYTRPDGLKVHGWGFQADNYSDVVKLARAYGGDFITDDYKCVADSQGMVKALTLLKTMYAEGLIPKNITAMKQNDLITAMQTGQIAMTYFPFGRTVLFNDPKSSKFPGAFKLALPIVSKDMLAKGEVIASAEFWSMMIPKNSKNKELAWSLIRELSTKENTIREAVNGNGPVRGSAYADPRLIQMVPYAALEAKAIKAARVPMPAFNKAAEAKDVFIEEMQAAMLGLQEPEVSAKNMQKRIQPMLPA</sequence>